<gene>
    <name evidence="9" type="ORF">M6B38_141915</name>
</gene>
<protein>
    <recommendedName>
        <fullName evidence="8">GH10 domain-containing protein</fullName>
    </recommendedName>
</protein>
<dbReference type="Proteomes" id="UP001140949">
    <property type="component" value="Unassembled WGS sequence"/>
</dbReference>
<dbReference type="PROSITE" id="PS51760">
    <property type="entry name" value="GH10_2"/>
    <property type="match status" value="1"/>
</dbReference>
<accession>A0AAX6FBY8</accession>
<keyword evidence="3" id="KW-0677">Repeat</keyword>
<dbReference type="InterPro" id="IPR008979">
    <property type="entry name" value="Galactose-bd-like_sf"/>
</dbReference>
<dbReference type="FunFam" id="2.60.120.260:FF:000103">
    <property type="entry name" value="Glycosyl hydrolase family 10 protein"/>
    <property type="match status" value="1"/>
</dbReference>
<dbReference type="InterPro" id="IPR001000">
    <property type="entry name" value="GH10_dom"/>
</dbReference>
<dbReference type="PRINTS" id="PR00134">
    <property type="entry name" value="GLHYDRLASE10"/>
</dbReference>
<keyword evidence="5" id="KW-0119">Carbohydrate metabolism</keyword>
<dbReference type="GO" id="GO:0031176">
    <property type="term" value="F:endo-1,4-beta-xylanase activity"/>
    <property type="evidence" value="ECO:0007669"/>
    <property type="project" value="UniProtKB-ARBA"/>
</dbReference>
<dbReference type="InterPro" id="IPR003305">
    <property type="entry name" value="CenC_carb-bd"/>
</dbReference>
<feature type="region of interest" description="Disordered" evidence="7">
    <location>
        <begin position="15"/>
        <end position="56"/>
    </location>
</feature>
<comment type="similarity">
    <text evidence="1">Belongs to the glycosyl hydrolase 10 (cellulase F) family.</text>
</comment>
<reference evidence="9" key="2">
    <citation type="submission" date="2023-04" db="EMBL/GenBank/DDBJ databases">
        <authorList>
            <person name="Bruccoleri R.E."/>
            <person name="Oakeley E.J."/>
            <person name="Faust A.-M."/>
            <person name="Dessus-Babus S."/>
            <person name="Altorfer M."/>
            <person name="Burckhardt D."/>
            <person name="Oertli M."/>
            <person name="Naumann U."/>
            <person name="Petersen F."/>
            <person name="Wong J."/>
        </authorList>
    </citation>
    <scope>NUCLEOTIDE SEQUENCE</scope>
    <source>
        <strain evidence="9">GSM-AAB239-AS_SAM_17_03QT</strain>
        <tissue evidence="9">Leaf</tissue>
    </source>
</reference>
<dbReference type="GO" id="GO:0045493">
    <property type="term" value="P:xylan catabolic process"/>
    <property type="evidence" value="ECO:0007669"/>
    <property type="project" value="UniProtKB-KW"/>
</dbReference>
<evidence type="ECO:0000313" key="9">
    <source>
        <dbReference type="EMBL" id="KAJ6813531.1"/>
    </source>
</evidence>
<keyword evidence="2" id="KW-0858">Xylan degradation</keyword>
<dbReference type="SUPFAM" id="SSF49785">
    <property type="entry name" value="Galactose-binding domain-like"/>
    <property type="match status" value="4"/>
</dbReference>
<dbReference type="InterPro" id="IPR044846">
    <property type="entry name" value="GH10"/>
</dbReference>
<evidence type="ECO:0000256" key="6">
    <source>
        <dbReference type="ARBA" id="ARBA00023326"/>
    </source>
</evidence>
<dbReference type="PANTHER" id="PTHR31490:SF1">
    <property type="entry name" value="ENDO-1,4-BETA-XYLANASE 1"/>
    <property type="match status" value="1"/>
</dbReference>
<dbReference type="Pfam" id="PF02018">
    <property type="entry name" value="CBM_4_9"/>
    <property type="match status" value="4"/>
</dbReference>
<dbReference type="EMBL" id="JANAVB010030220">
    <property type="protein sequence ID" value="KAJ6813531.1"/>
    <property type="molecule type" value="Genomic_DNA"/>
</dbReference>
<keyword evidence="10" id="KW-1185">Reference proteome</keyword>
<evidence type="ECO:0000259" key="8">
    <source>
        <dbReference type="PROSITE" id="PS51760"/>
    </source>
</evidence>
<comment type="caution">
    <text evidence="9">The sequence shown here is derived from an EMBL/GenBank/DDBJ whole genome shotgun (WGS) entry which is preliminary data.</text>
</comment>
<dbReference type="Gene3D" id="3.20.20.80">
    <property type="entry name" value="Glycosidases"/>
    <property type="match status" value="1"/>
</dbReference>
<evidence type="ECO:0000256" key="4">
    <source>
        <dbReference type="ARBA" id="ARBA00022801"/>
    </source>
</evidence>
<dbReference type="SMART" id="SM00633">
    <property type="entry name" value="Glyco_10"/>
    <property type="match status" value="1"/>
</dbReference>
<sequence length="1121" mass="124802">MKRWLTALCLSLRPPRRHRPTHVRPPQSQQETTDSMDDGSERTVAAEAHKDPKSNVVTNHDFSGGLDSWHPNCCHAYVALGESGFHNGVTAYKGGCYAVVTKRTECWQGLEQSITGKVTLGTVYTVSAYVRVSGNLHGPAEVRATLRLVYSDSDTSYLFVGSTPVSNDHWQLLEGSFSLTSMPNHVVFYLEGPPPGVDLLIDSVVVSCPSVKPLEKITPCITEGNIIHNPCFEDGLSHWSGRGCKILLHGSLGDGDGKITPLSGKVFASASGRSQNWNGIQQDITSRVQRKHAYEFTAMVRISGFTDSAEVRATLWVQAPNWREEYISIAKLQASNKEWMELQGKFLLNAAASKVVIYIEGPPSGIDILVDSFIVKRAAKRLSSPPPELDGLQDDNVGSRSLLQTNINSNIISNHDFSGGLHSWYLNSCDGYVVSGESSLLKGVTALTGANFAIVTNRTEGWQGLEQDITRNVSVGSIYNVSAYVRIWGNLQEPSPVIATLKMEYPNSPTDYLFIGRTLVSKERWERLEGSFSLTNVPTRVVFFLEGPSPGQDLLVDSVTISCAGFKPCASNVLFGVNIIENSDLHRGLNGWSPLGSCKLSICSGSPHHLPTVTRESIGHAHPLSGRYILATNRTETWMGPSQIITNKLKLHLTYQIAAWVRVGSGVNGPQTINIALGVDNQWINGGQVQASGDRWHEVGGSFRIEKQPSKVVAYVQGPSPGVDLMVSGLHIFPVDRKARFRHLKEKTDKVRKRDIVLKFPETVGGNKHGASVKIRQIKNSFPFGSCISRSNIENEEFVDFFLRNFNWAVFGNELKWYATEPERGKYTYNDADVMLEFCEKNGIETRGHCIFWEVEDAVQQWVRSLNQNDLMGAVQNRLQSLLSRYRGKFRHYDVNNEMLHGSFFESRLGKDIRAYMFREAHKLDPSATLFVNDYNVEDGHDCKSSPEMYIHQILDLQERGAPVGGIGLQGHISHPVGEIVCAALDKLEMLGLPIWFTELDVAASNEHVRADDLEVMLREAYAHPSVEGIVLWGFWELFMCRDHSHLVEAEGDINEAGKRYLTLKREWMSHADGLVDEHGEFRFRGYHGTYDVEVTTPWEKKSQTFVVDKGESPLVLAIKL</sequence>
<dbReference type="Gene3D" id="2.60.120.260">
    <property type="entry name" value="Galactose-binding domain-like"/>
    <property type="match status" value="4"/>
</dbReference>
<dbReference type="AlphaFoldDB" id="A0AAX6FBY8"/>
<proteinExistence type="inferred from homology"/>
<dbReference type="FunFam" id="3.20.20.80:FF:000104">
    <property type="entry name" value="Endo-1,4-beta-xylanase A"/>
    <property type="match status" value="1"/>
</dbReference>
<dbReference type="SUPFAM" id="SSF51445">
    <property type="entry name" value="(Trans)glycosidases"/>
    <property type="match status" value="1"/>
</dbReference>
<evidence type="ECO:0000313" key="10">
    <source>
        <dbReference type="Proteomes" id="UP001140949"/>
    </source>
</evidence>
<dbReference type="Pfam" id="PF00331">
    <property type="entry name" value="Glyco_hydro_10"/>
    <property type="match status" value="1"/>
</dbReference>
<keyword evidence="4" id="KW-0378">Hydrolase</keyword>
<reference evidence="9" key="1">
    <citation type="journal article" date="2023" name="GigaByte">
        <title>Genome assembly of the bearded iris, Iris pallida Lam.</title>
        <authorList>
            <person name="Bruccoleri R.E."/>
            <person name="Oakeley E.J."/>
            <person name="Faust A.M.E."/>
            <person name="Altorfer M."/>
            <person name="Dessus-Babus S."/>
            <person name="Burckhardt D."/>
            <person name="Oertli M."/>
            <person name="Naumann U."/>
            <person name="Petersen F."/>
            <person name="Wong J."/>
        </authorList>
    </citation>
    <scope>NUCLEOTIDE SEQUENCE</scope>
    <source>
        <strain evidence="9">GSM-AAB239-AS_SAM_17_03QT</strain>
    </source>
</reference>
<feature type="domain" description="GH10" evidence="8">
    <location>
        <begin position="772"/>
        <end position="1064"/>
    </location>
</feature>
<organism evidence="9 10">
    <name type="scientific">Iris pallida</name>
    <name type="common">Sweet iris</name>
    <dbReference type="NCBI Taxonomy" id="29817"/>
    <lineage>
        <taxon>Eukaryota</taxon>
        <taxon>Viridiplantae</taxon>
        <taxon>Streptophyta</taxon>
        <taxon>Embryophyta</taxon>
        <taxon>Tracheophyta</taxon>
        <taxon>Spermatophyta</taxon>
        <taxon>Magnoliopsida</taxon>
        <taxon>Liliopsida</taxon>
        <taxon>Asparagales</taxon>
        <taxon>Iridaceae</taxon>
        <taxon>Iridoideae</taxon>
        <taxon>Irideae</taxon>
        <taxon>Iris</taxon>
    </lineage>
</organism>
<evidence type="ECO:0000256" key="2">
    <source>
        <dbReference type="ARBA" id="ARBA00022651"/>
    </source>
</evidence>
<name>A0AAX6FBY8_IRIPA</name>
<evidence type="ECO:0000256" key="1">
    <source>
        <dbReference type="ARBA" id="ARBA00007495"/>
    </source>
</evidence>
<dbReference type="PANTHER" id="PTHR31490">
    <property type="entry name" value="GLYCOSYL HYDROLASE"/>
    <property type="match status" value="1"/>
</dbReference>
<evidence type="ECO:0000256" key="5">
    <source>
        <dbReference type="ARBA" id="ARBA00023277"/>
    </source>
</evidence>
<keyword evidence="6" id="KW-0624">Polysaccharide degradation</keyword>
<dbReference type="InterPro" id="IPR017853">
    <property type="entry name" value="GH"/>
</dbReference>
<evidence type="ECO:0000256" key="7">
    <source>
        <dbReference type="SAM" id="MobiDB-lite"/>
    </source>
</evidence>
<evidence type="ECO:0000256" key="3">
    <source>
        <dbReference type="ARBA" id="ARBA00022737"/>
    </source>
</evidence>